<dbReference type="RefSeq" id="WP_169551521.1">
    <property type="nucleotide sequence ID" value="NZ_CP051677.1"/>
</dbReference>
<gene>
    <name evidence="1" type="ORF">HH216_14900</name>
</gene>
<dbReference type="KEGG" id="srho:HH216_14900"/>
<reference evidence="1 2" key="1">
    <citation type="submission" date="2020-04" db="EMBL/GenBank/DDBJ databases">
        <title>Genome sequencing of novel species.</title>
        <authorList>
            <person name="Heo J."/>
            <person name="Kim S.-J."/>
            <person name="Kim J.-S."/>
            <person name="Hong S.-B."/>
            <person name="Kwon S.-W."/>
        </authorList>
    </citation>
    <scope>NUCLEOTIDE SEQUENCE [LARGE SCALE GENOMIC DNA]</scope>
    <source>
        <strain evidence="1 2">CJU-R4</strain>
    </source>
</reference>
<organism evidence="1 2">
    <name type="scientific">Spirosoma rhododendri</name>
    <dbReference type="NCBI Taxonomy" id="2728024"/>
    <lineage>
        <taxon>Bacteria</taxon>
        <taxon>Pseudomonadati</taxon>
        <taxon>Bacteroidota</taxon>
        <taxon>Cytophagia</taxon>
        <taxon>Cytophagales</taxon>
        <taxon>Cytophagaceae</taxon>
        <taxon>Spirosoma</taxon>
    </lineage>
</organism>
<name>A0A7L5DUB6_9BACT</name>
<evidence type="ECO:0000313" key="2">
    <source>
        <dbReference type="Proteomes" id="UP000501128"/>
    </source>
</evidence>
<dbReference type="Proteomes" id="UP000501128">
    <property type="component" value="Chromosome"/>
</dbReference>
<evidence type="ECO:0000313" key="1">
    <source>
        <dbReference type="EMBL" id="QJD79557.1"/>
    </source>
</evidence>
<dbReference type="AlphaFoldDB" id="A0A7L5DUB6"/>
<accession>A0A7L5DUB6</accession>
<keyword evidence="2" id="KW-1185">Reference proteome</keyword>
<proteinExistence type="predicted"/>
<sequence>MGVPLIKDRTLPRQPGKEYEEVPLVTDGSMNLNFRNGETYSQAPTNACDFHGYIDKNIHYMLNGGVITPAGMAYMRTMFMKDANIQDINPGKPFNQFTKDECYAVAEFLWANKGPFGIVSGEAQESGSDWRFQTDYAPQQCKWVLEGLSKLKEKYAQFINLGASYAGPTTFWPTKSNLAAVSDACSDFNKLKQFLTSYEWGFAKYVSMDMHLTGALPQVNLYMVLNNGWDQYWKSRLGLLMMGQFLKGVNLDPRDQGGFGWWRCAAGIDPFTEQYQIDLGNGLVANTADFNIQNPQLQFATAAMAMQTIRHVLGWDNPYVFGIDRNKIARPDNTGRYSLSGSTNGRTLIDNGRFKPAPPQSGVDYAFPNVYYGPNDLGALAAKMRCLSTDFVNAWPGPVKWRPAGTSTWKTLDHTYYPSSCYNKEPDVNMATDGVNTAGGKRVVTIYGAGRGGTIEIDLGGSNNVATITYPGEVYKQYEITLT</sequence>
<protein>
    <submittedName>
        <fullName evidence="1">Uncharacterized protein</fullName>
    </submittedName>
</protein>
<dbReference type="EMBL" id="CP051677">
    <property type="protein sequence ID" value="QJD79557.1"/>
    <property type="molecule type" value="Genomic_DNA"/>
</dbReference>